<dbReference type="GO" id="GO:0016301">
    <property type="term" value="F:kinase activity"/>
    <property type="evidence" value="ECO:0007669"/>
    <property type="project" value="UniProtKB-KW"/>
</dbReference>
<dbReference type="Pfam" id="PF04607">
    <property type="entry name" value="RelA_SpoT"/>
    <property type="match status" value="1"/>
</dbReference>
<dbReference type="InterPro" id="IPR043519">
    <property type="entry name" value="NT_sf"/>
</dbReference>
<sequence length="248" mass="28630">MINTVNVCPPCCELNDIPSAQKLASTADRSTVINELSPDIHRVEEILNNVESYNRSLMEYGCALRALESRLRSINDEFAHCRSVNPIEHIETRIKTTHSLVKKMLRRQIPISVQNMEEKIFDIAGLRVVCSFIKDVYDLTASLKAQEDLEILQIKDYIRSPKANGYRSYHMIIAVPFYIADRKIKKIVELQFRTIAMDFWASLEHKMRYKKDYSASPEIHQRLHDCAEISAALDFEMQEIAAMIHSLN</sequence>
<dbReference type="GO" id="GO:0015970">
    <property type="term" value="P:guanosine tetraphosphate biosynthetic process"/>
    <property type="evidence" value="ECO:0007669"/>
    <property type="project" value="UniProtKB-UniPathway"/>
</dbReference>
<evidence type="ECO:0000313" key="4">
    <source>
        <dbReference type="Proteomes" id="UP000236394"/>
    </source>
</evidence>
<evidence type="ECO:0000259" key="2">
    <source>
        <dbReference type="SMART" id="SM00954"/>
    </source>
</evidence>
<dbReference type="InterPro" id="IPR007685">
    <property type="entry name" value="RelA_SpoT"/>
</dbReference>
<keyword evidence="3" id="KW-0418">Kinase</keyword>
<dbReference type="SMART" id="SM00954">
    <property type="entry name" value="RelA_SpoT"/>
    <property type="match status" value="1"/>
</dbReference>
<dbReference type="InterPro" id="IPR052366">
    <property type="entry name" value="GTP_Pyrophosphokinase"/>
</dbReference>
<accession>A0A2J8B1W9</accession>
<dbReference type="Proteomes" id="UP000236394">
    <property type="component" value="Unassembled WGS sequence"/>
</dbReference>
<name>A0A2J8B1W9_9FIRM</name>
<organism evidence="3 4">
    <name type="scientific">Mageeibacillus indolicus</name>
    <dbReference type="NCBI Taxonomy" id="884684"/>
    <lineage>
        <taxon>Bacteria</taxon>
        <taxon>Bacillati</taxon>
        <taxon>Bacillota</taxon>
        <taxon>Clostridia</taxon>
        <taxon>Eubacteriales</taxon>
        <taxon>Oscillospiraceae</taxon>
        <taxon>Mageeibacillus</taxon>
    </lineage>
</organism>
<dbReference type="Gene3D" id="1.10.287.860">
    <property type="entry name" value="Nucleotidyltransferase"/>
    <property type="match status" value="1"/>
</dbReference>
<dbReference type="EMBL" id="NBZD01000002">
    <property type="protein sequence ID" value="PNH18735.1"/>
    <property type="molecule type" value="Genomic_DNA"/>
</dbReference>
<evidence type="ECO:0000256" key="1">
    <source>
        <dbReference type="ARBA" id="ARBA00004976"/>
    </source>
</evidence>
<dbReference type="UniPathway" id="UPA00908">
    <property type="reaction ID" value="UER00884"/>
</dbReference>
<dbReference type="AlphaFoldDB" id="A0A2J8B1W9"/>
<comment type="caution">
    <text evidence="3">The sequence shown here is derived from an EMBL/GenBank/DDBJ whole genome shotgun (WGS) entry which is preliminary data.</text>
</comment>
<comment type="pathway">
    <text evidence="1">Purine metabolism; ppGpp biosynthesis; ppGpp from GTP: step 1/2.</text>
</comment>
<gene>
    <name evidence="3" type="ORF">B7R76_04040</name>
</gene>
<keyword evidence="3" id="KW-0808">Transferase</keyword>
<dbReference type="PANTHER" id="PTHR47837:SF2">
    <property type="entry name" value="GTP PYROPHOSPHOKINASE YWAC"/>
    <property type="match status" value="1"/>
</dbReference>
<evidence type="ECO:0000313" key="3">
    <source>
        <dbReference type="EMBL" id="PNH18735.1"/>
    </source>
</evidence>
<feature type="domain" description="RelA/SpoT" evidence="2">
    <location>
        <begin position="92"/>
        <end position="215"/>
    </location>
</feature>
<proteinExistence type="predicted"/>
<dbReference type="Gene3D" id="3.30.460.10">
    <property type="entry name" value="Beta Polymerase, domain 2"/>
    <property type="match status" value="1"/>
</dbReference>
<reference evidence="4" key="1">
    <citation type="submission" date="2017-04" db="EMBL/GenBank/DDBJ databases">
        <authorList>
            <person name="Bumgarner R.E."/>
            <person name="Fredricks D.N."/>
            <person name="Srinivasan S."/>
        </authorList>
    </citation>
    <scope>NUCLEOTIDE SEQUENCE [LARGE SCALE GENOMIC DNA]</scope>
    <source>
        <strain evidence="4">KA00405</strain>
    </source>
</reference>
<dbReference type="PANTHER" id="PTHR47837">
    <property type="entry name" value="GTP PYROPHOSPHOKINASE YJBM"/>
    <property type="match status" value="1"/>
</dbReference>
<dbReference type="SUPFAM" id="SSF81301">
    <property type="entry name" value="Nucleotidyltransferase"/>
    <property type="match status" value="1"/>
</dbReference>
<protein>
    <submittedName>
        <fullName evidence="3">GTP pyrophosphokinase</fullName>
    </submittedName>
</protein>
<dbReference type="CDD" id="cd05399">
    <property type="entry name" value="NT_Rel-Spo_like"/>
    <property type="match status" value="1"/>
</dbReference>
<dbReference type="RefSeq" id="WP_051821071.1">
    <property type="nucleotide sequence ID" value="NZ_NBZD01000002.1"/>
</dbReference>